<dbReference type="InterPro" id="IPR036390">
    <property type="entry name" value="WH_DNA-bd_sf"/>
</dbReference>
<dbReference type="InterPro" id="IPR036388">
    <property type="entry name" value="WH-like_DNA-bd_sf"/>
</dbReference>
<dbReference type="EMBL" id="LVJI01000054">
    <property type="protein sequence ID" value="OAB40348.1"/>
    <property type="molecule type" value="Genomic_DNA"/>
</dbReference>
<evidence type="ECO:0000256" key="2">
    <source>
        <dbReference type="ARBA" id="ARBA00023125"/>
    </source>
</evidence>
<dbReference type="Proteomes" id="UP000077355">
    <property type="component" value="Unassembled WGS sequence"/>
</dbReference>
<dbReference type="InterPro" id="IPR051081">
    <property type="entry name" value="HTH_MetalResp_TranReg"/>
</dbReference>
<name>A0A168JA40_9BACL</name>
<dbReference type="Pfam" id="PF01022">
    <property type="entry name" value="HTH_5"/>
    <property type="match status" value="1"/>
</dbReference>
<accession>A0A168JA40</accession>
<keyword evidence="2" id="KW-0238">DNA-binding</keyword>
<dbReference type="PRINTS" id="PR00778">
    <property type="entry name" value="HTHARSR"/>
</dbReference>
<dbReference type="Gene3D" id="1.10.10.10">
    <property type="entry name" value="Winged helix-like DNA-binding domain superfamily/Winged helix DNA-binding domain"/>
    <property type="match status" value="1"/>
</dbReference>
<dbReference type="CDD" id="cd00090">
    <property type="entry name" value="HTH_ARSR"/>
    <property type="match status" value="1"/>
</dbReference>
<protein>
    <submittedName>
        <fullName evidence="5">Transcriptional regulator</fullName>
    </submittedName>
</protein>
<evidence type="ECO:0000256" key="3">
    <source>
        <dbReference type="ARBA" id="ARBA00023163"/>
    </source>
</evidence>
<gene>
    <name evidence="5" type="ORF">PBAT_23890</name>
</gene>
<feature type="domain" description="HTH arsR-type" evidence="4">
    <location>
        <begin position="6"/>
        <end position="98"/>
    </location>
</feature>
<keyword evidence="1" id="KW-0805">Transcription regulation</keyword>
<sequence length="98" mass="11354">MTIEQYSLKDDEKRAKIFKALAEVKRIEMIRYLHIHRENNTCGSIGESMGMDKSNVSYHLKILYEADLVSVIRNGQNKKGQLREDTFSEFLPGFLDSL</sequence>
<dbReference type="PANTHER" id="PTHR33154:SF25">
    <property type="entry name" value="LMO0101 PROTEIN"/>
    <property type="match status" value="1"/>
</dbReference>
<comment type="caution">
    <text evidence="5">The sequence shown here is derived from an EMBL/GenBank/DDBJ whole genome shotgun (WGS) entry which is preliminary data.</text>
</comment>
<evidence type="ECO:0000313" key="5">
    <source>
        <dbReference type="EMBL" id="OAB40348.1"/>
    </source>
</evidence>
<dbReference type="PROSITE" id="PS50987">
    <property type="entry name" value="HTH_ARSR_2"/>
    <property type="match status" value="1"/>
</dbReference>
<proteinExistence type="predicted"/>
<dbReference type="InterPro" id="IPR011991">
    <property type="entry name" value="ArsR-like_HTH"/>
</dbReference>
<evidence type="ECO:0000259" key="4">
    <source>
        <dbReference type="PROSITE" id="PS50987"/>
    </source>
</evidence>
<dbReference type="GO" id="GO:0003677">
    <property type="term" value="F:DNA binding"/>
    <property type="evidence" value="ECO:0007669"/>
    <property type="project" value="UniProtKB-KW"/>
</dbReference>
<keyword evidence="6" id="KW-1185">Reference proteome</keyword>
<dbReference type="OrthoDB" id="9794330at2"/>
<keyword evidence="3" id="KW-0804">Transcription</keyword>
<dbReference type="SUPFAM" id="SSF46785">
    <property type="entry name" value="Winged helix' DNA-binding domain"/>
    <property type="match status" value="1"/>
</dbReference>
<reference evidence="5 6" key="1">
    <citation type="submission" date="2016-03" db="EMBL/GenBank/DDBJ databases">
        <title>Draft genome sequence of Paenibacillus antarcticus CECT 5836.</title>
        <authorList>
            <person name="Shin S.-K."/>
            <person name="Yi H."/>
        </authorList>
    </citation>
    <scope>NUCLEOTIDE SEQUENCE [LARGE SCALE GENOMIC DNA]</scope>
    <source>
        <strain evidence="5 6">CECT 5836</strain>
    </source>
</reference>
<dbReference type="PANTHER" id="PTHR33154">
    <property type="entry name" value="TRANSCRIPTIONAL REGULATOR, ARSR FAMILY"/>
    <property type="match status" value="1"/>
</dbReference>
<organism evidence="5 6">
    <name type="scientific">Paenibacillus antarcticus</name>
    <dbReference type="NCBI Taxonomy" id="253703"/>
    <lineage>
        <taxon>Bacteria</taxon>
        <taxon>Bacillati</taxon>
        <taxon>Bacillota</taxon>
        <taxon>Bacilli</taxon>
        <taxon>Bacillales</taxon>
        <taxon>Paenibacillaceae</taxon>
        <taxon>Paenibacillus</taxon>
    </lineage>
</organism>
<dbReference type="SMART" id="SM00418">
    <property type="entry name" value="HTH_ARSR"/>
    <property type="match status" value="1"/>
</dbReference>
<dbReference type="AlphaFoldDB" id="A0A168JA40"/>
<evidence type="ECO:0000313" key="6">
    <source>
        <dbReference type="Proteomes" id="UP000077355"/>
    </source>
</evidence>
<dbReference type="InterPro" id="IPR001845">
    <property type="entry name" value="HTH_ArsR_DNA-bd_dom"/>
</dbReference>
<evidence type="ECO:0000256" key="1">
    <source>
        <dbReference type="ARBA" id="ARBA00023015"/>
    </source>
</evidence>
<dbReference type="GO" id="GO:0003700">
    <property type="term" value="F:DNA-binding transcription factor activity"/>
    <property type="evidence" value="ECO:0007669"/>
    <property type="project" value="InterPro"/>
</dbReference>
<dbReference type="RefSeq" id="WP_068653150.1">
    <property type="nucleotide sequence ID" value="NZ_CP043611.1"/>
</dbReference>